<dbReference type="PANTHER" id="PTHR48075:SF9">
    <property type="entry name" value="3-HYDROXYBUTYRYL-COA DEHYDROGENASE"/>
    <property type="match status" value="1"/>
</dbReference>
<dbReference type="GO" id="GO:0006635">
    <property type="term" value="P:fatty acid beta-oxidation"/>
    <property type="evidence" value="ECO:0007669"/>
    <property type="project" value="TreeGrafter"/>
</dbReference>
<dbReference type="Proteomes" id="UP000295444">
    <property type="component" value="Unassembled WGS sequence"/>
</dbReference>
<accession>A0A4R6S082</accession>
<dbReference type="AlphaFoldDB" id="A0A4R6S082"/>
<dbReference type="GO" id="GO:0070403">
    <property type="term" value="F:NAD+ binding"/>
    <property type="evidence" value="ECO:0007669"/>
    <property type="project" value="InterPro"/>
</dbReference>
<dbReference type="Pfam" id="PF00725">
    <property type="entry name" value="3HCDH"/>
    <property type="match status" value="2"/>
</dbReference>
<keyword evidence="3" id="KW-0560">Oxidoreductase</keyword>
<dbReference type="SMART" id="SM00829">
    <property type="entry name" value="PKS_ER"/>
    <property type="match status" value="1"/>
</dbReference>
<proteinExistence type="inferred from homology"/>
<organism evidence="5 6">
    <name type="scientific">Labedaea rhizosphaerae</name>
    <dbReference type="NCBI Taxonomy" id="598644"/>
    <lineage>
        <taxon>Bacteria</taxon>
        <taxon>Bacillati</taxon>
        <taxon>Actinomycetota</taxon>
        <taxon>Actinomycetes</taxon>
        <taxon>Pseudonocardiales</taxon>
        <taxon>Pseudonocardiaceae</taxon>
        <taxon>Labedaea</taxon>
    </lineage>
</organism>
<dbReference type="GO" id="GO:0008691">
    <property type="term" value="F:3-hydroxybutyryl-CoA dehydrogenase activity"/>
    <property type="evidence" value="ECO:0007669"/>
    <property type="project" value="TreeGrafter"/>
</dbReference>
<dbReference type="NCBIfam" id="TIGR01751">
    <property type="entry name" value="crot-CoA-red"/>
    <property type="match status" value="1"/>
</dbReference>
<evidence type="ECO:0000256" key="3">
    <source>
        <dbReference type="ARBA" id="ARBA00023002"/>
    </source>
</evidence>
<comment type="pathway">
    <text evidence="1">Lipid metabolism; butanoate metabolism.</text>
</comment>
<comment type="similarity">
    <text evidence="2">Belongs to the 3-hydroxyacyl-CoA dehydrogenase family.</text>
</comment>
<dbReference type="Gene3D" id="3.90.180.10">
    <property type="entry name" value="Medium-chain alcohol dehydrogenases, catalytic domain"/>
    <property type="match status" value="2"/>
</dbReference>
<dbReference type="GO" id="GO:0043880">
    <property type="term" value="F:crotonyl-CoA reductase activity"/>
    <property type="evidence" value="ECO:0007669"/>
    <property type="project" value="InterPro"/>
</dbReference>
<dbReference type="InterPro" id="IPR011032">
    <property type="entry name" value="GroES-like_sf"/>
</dbReference>
<sequence length="844" mass="89494">MDQIVSAIGSGSATARDFAALPVPDHYRACVVLKAEAGMFEGMDSTAKDPAKSMQVRDVPTPELEPGEALVAVMASAINYNTVWSSIFEPVPTFAFLERYGRTGAAGARHDRPYHVLGSDLSGVVLRTGPGVTRWQPGDRVVAHCLSVELEGPEGHDDTMLDPGQRIWGYETNFGGLAELALVKANQLMPKPAHLTWEEAACSGLVNSTAYRQLVSPNGARMTQGDVVLIWGAGGGVGSYATQLALNGGARPVCVVSSPEKAAIARSMGAELVIDRSAAGYRFWKDDQTQDPSEWRRFGAHIRELTGGDDPDIVLEHPGRDTFGASVYVARRGGTVVTCASTTGYQHQYDNRYLWMHLKRIVGSHFANYREAWAANKLISQGVVHPTLSAVFPLAGAGDAAGAVHRNAHSGKVGVLCLADQEGLGVTDPELRERHLPAINRFRKPADAPRPVRPIRVRGKADVAATALVYAYLNRAVSLLEAGYASAADIDTAMRLGCGLPAGPFAMLAELGPAAARDTLAKLHAETNDPAYRPAALLTEFVQSGLSNWLGDSGRANRNGSPRPVDRIGVLGTGTMACGIAEIMVTAGIPTVVVGREAGRAQAATARVAESLSRCVARGRLTQRDQDEALALLGSSGDRAALREVDLVIEAVVEDVPVKRAVFARLGRICKPGAVLATATSSLAVTELAAASGRPSDVIGMHFFNPAPAMRLVEIGSTPATAADVRATARELCGRLGKTGIECADRTGFIVNYLLFAYLNRAIALLDDGADVTELDDAVRAGFGYPLGPFALLDVIGLDVSLAILRRLHRTFPEPDFLAAPRLEQLVAAGRLGRKSGGGFHPPR</sequence>
<protein>
    <submittedName>
        <fullName evidence="5">Crotonyl-CoA carboxylase/reductase</fullName>
    </submittedName>
</protein>
<dbReference type="OrthoDB" id="9790818at2"/>
<dbReference type="SUPFAM" id="SSF51735">
    <property type="entry name" value="NAD(P)-binding Rossmann-fold domains"/>
    <property type="match status" value="2"/>
</dbReference>
<gene>
    <name evidence="5" type="ORF">EV186_107127</name>
</gene>
<evidence type="ECO:0000313" key="5">
    <source>
        <dbReference type="EMBL" id="TDP92892.1"/>
    </source>
</evidence>
<dbReference type="Pfam" id="PF08240">
    <property type="entry name" value="ADH_N"/>
    <property type="match status" value="1"/>
</dbReference>
<dbReference type="Pfam" id="PF02737">
    <property type="entry name" value="3HCDH_N"/>
    <property type="match status" value="1"/>
</dbReference>
<keyword evidence="6" id="KW-1185">Reference proteome</keyword>
<dbReference type="InterPro" id="IPR036291">
    <property type="entry name" value="NAD(P)-bd_dom_sf"/>
</dbReference>
<dbReference type="FunFam" id="3.40.50.720:FF:000009">
    <property type="entry name" value="Fatty oxidation complex, alpha subunit"/>
    <property type="match status" value="1"/>
</dbReference>
<dbReference type="Pfam" id="PF00107">
    <property type="entry name" value="ADH_zinc_N"/>
    <property type="match status" value="1"/>
</dbReference>
<evidence type="ECO:0000256" key="2">
    <source>
        <dbReference type="ARBA" id="ARBA00009463"/>
    </source>
</evidence>
<dbReference type="InterPro" id="IPR020843">
    <property type="entry name" value="ER"/>
</dbReference>
<dbReference type="InterPro" id="IPR008927">
    <property type="entry name" value="6-PGluconate_DH-like_C_sf"/>
</dbReference>
<dbReference type="InterPro" id="IPR013149">
    <property type="entry name" value="ADH-like_C"/>
</dbReference>
<dbReference type="Gene3D" id="1.10.1040.10">
    <property type="entry name" value="N-(1-d-carboxylethyl)-l-norvaline Dehydrogenase, domain 2"/>
    <property type="match status" value="2"/>
</dbReference>
<feature type="domain" description="Enoyl reductase (ER)" evidence="4">
    <location>
        <begin position="49"/>
        <end position="415"/>
    </location>
</feature>
<reference evidence="5 6" key="1">
    <citation type="submission" date="2019-03" db="EMBL/GenBank/DDBJ databases">
        <title>Genomic Encyclopedia of Type Strains, Phase IV (KMG-IV): sequencing the most valuable type-strain genomes for metagenomic binning, comparative biology and taxonomic classification.</title>
        <authorList>
            <person name="Goeker M."/>
        </authorList>
    </citation>
    <scope>NUCLEOTIDE SEQUENCE [LARGE SCALE GENOMIC DNA]</scope>
    <source>
        <strain evidence="5 6">DSM 45361</strain>
    </source>
</reference>
<dbReference type="InterPro" id="IPR013154">
    <property type="entry name" value="ADH-like_N"/>
</dbReference>
<evidence type="ECO:0000313" key="6">
    <source>
        <dbReference type="Proteomes" id="UP000295444"/>
    </source>
</evidence>
<dbReference type="PANTHER" id="PTHR48075">
    <property type="entry name" value="3-HYDROXYACYL-COA DEHYDROGENASE FAMILY PROTEIN"/>
    <property type="match status" value="1"/>
</dbReference>
<dbReference type="Gene3D" id="3.40.50.720">
    <property type="entry name" value="NAD(P)-binding Rossmann-like Domain"/>
    <property type="match status" value="1"/>
</dbReference>
<dbReference type="InterPro" id="IPR006176">
    <property type="entry name" value="3-OHacyl-CoA_DH_NAD-bd"/>
</dbReference>
<dbReference type="InterPro" id="IPR010085">
    <property type="entry name" value="Crot_CoA_red"/>
</dbReference>
<evidence type="ECO:0000256" key="1">
    <source>
        <dbReference type="ARBA" id="ARBA00005086"/>
    </source>
</evidence>
<comment type="caution">
    <text evidence="5">The sequence shown here is derived from an EMBL/GenBank/DDBJ whole genome shotgun (WGS) entry which is preliminary data.</text>
</comment>
<dbReference type="SUPFAM" id="SSF50129">
    <property type="entry name" value="GroES-like"/>
    <property type="match status" value="1"/>
</dbReference>
<dbReference type="SUPFAM" id="SSF48179">
    <property type="entry name" value="6-phosphogluconate dehydrogenase C-terminal domain-like"/>
    <property type="match status" value="2"/>
</dbReference>
<dbReference type="InterPro" id="IPR006108">
    <property type="entry name" value="3HC_DH_C"/>
</dbReference>
<evidence type="ECO:0000259" key="4">
    <source>
        <dbReference type="SMART" id="SM00829"/>
    </source>
</evidence>
<dbReference type="EMBL" id="SNXZ01000007">
    <property type="protein sequence ID" value="TDP92892.1"/>
    <property type="molecule type" value="Genomic_DNA"/>
</dbReference>
<dbReference type="InterPro" id="IPR013328">
    <property type="entry name" value="6PGD_dom2"/>
</dbReference>
<name>A0A4R6S082_LABRH</name>